<evidence type="ECO:0000313" key="2">
    <source>
        <dbReference type="Proteomes" id="UP000235388"/>
    </source>
</evidence>
<accession>A0A2N5SL93</accession>
<name>A0A2N5SL93_9BASI</name>
<dbReference type="PANTHER" id="PTHR33266:SF1">
    <property type="entry name" value="F-BOX DOMAIN-CONTAINING PROTEIN"/>
    <property type="match status" value="1"/>
</dbReference>
<dbReference type="Proteomes" id="UP000235388">
    <property type="component" value="Unassembled WGS sequence"/>
</dbReference>
<gene>
    <name evidence="1" type="ORF">PCANC_18104</name>
</gene>
<dbReference type="OrthoDB" id="2496194at2759"/>
<dbReference type="STRING" id="200324.A0A2N5SL93"/>
<dbReference type="AlphaFoldDB" id="A0A2N5SL93"/>
<proteinExistence type="predicted"/>
<protein>
    <submittedName>
        <fullName evidence="1">Uncharacterized protein</fullName>
    </submittedName>
</protein>
<evidence type="ECO:0000313" key="1">
    <source>
        <dbReference type="EMBL" id="PLW13993.1"/>
    </source>
</evidence>
<dbReference type="PANTHER" id="PTHR33266">
    <property type="entry name" value="CHROMOSOME 15, WHOLE GENOME SHOTGUN SEQUENCE"/>
    <property type="match status" value="1"/>
</dbReference>
<comment type="caution">
    <text evidence="1">The sequence shown here is derived from an EMBL/GenBank/DDBJ whole genome shotgun (WGS) entry which is preliminary data.</text>
</comment>
<keyword evidence="2" id="KW-1185">Reference proteome</keyword>
<dbReference type="EMBL" id="PGCJ01000933">
    <property type="protein sequence ID" value="PLW13993.1"/>
    <property type="molecule type" value="Genomic_DNA"/>
</dbReference>
<organism evidence="1 2">
    <name type="scientific">Puccinia coronata f. sp. avenae</name>
    <dbReference type="NCBI Taxonomy" id="200324"/>
    <lineage>
        <taxon>Eukaryota</taxon>
        <taxon>Fungi</taxon>
        <taxon>Dikarya</taxon>
        <taxon>Basidiomycota</taxon>
        <taxon>Pucciniomycotina</taxon>
        <taxon>Pucciniomycetes</taxon>
        <taxon>Pucciniales</taxon>
        <taxon>Pucciniaceae</taxon>
        <taxon>Puccinia</taxon>
    </lineage>
</organism>
<reference evidence="1 2" key="1">
    <citation type="submission" date="2017-11" db="EMBL/GenBank/DDBJ databases">
        <title>De novo assembly and phasing of dikaryotic genomes from two isolates of Puccinia coronata f. sp. avenae, the causal agent of oat crown rust.</title>
        <authorList>
            <person name="Miller M.E."/>
            <person name="Zhang Y."/>
            <person name="Omidvar V."/>
            <person name="Sperschneider J."/>
            <person name="Schwessinger B."/>
            <person name="Raley C."/>
            <person name="Palmer J.M."/>
            <person name="Garnica D."/>
            <person name="Upadhyaya N."/>
            <person name="Rathjen J."/>
            <person name="Taylor J.M."/>
            <person name="Park R.F."/>
            <person name="Dodds P.N."/>
            <person name="Hirsch C.D."/>
            <person name="Kianian S.F."/>
            <person name="Figueroa M."/>
        </authorList>
    </citation>
    <scope>NUCLEOTIDE SEQUENCE [LARGE SCALE GENOMIC DNA]</scope>
    <source>
        <strain evidence="1">12NC29</strain>
    </source>
</reference>
<sequence length="430" mass="47453">MVPPCPPQNWNDLFQSDRLCSYGVPFFSIYLNDLIAEHGTFSLEEAIPGIASFALEKLLCSEKITGSLEITDARALALLGPTIGVPLHGQSHLNVDLTASHAAHCGYLDLTRESQHSFYPSQPIYALAANDFLRKNESVLICCIKSLSSVVSQGDVDKGELGELTSRIILLCAMNTAAAEVKNEEMKAAHRSNNPNTSPVILTTFPSPVPVSKFLQTLTGRPANQLPLGKISDDQKKNLLGGMMFWNHFLHCSSTPSLGSLMEGLERGLAIQCQHSQPAFNQILPIYLNDESTDKLKKENLTFCGIQVKNREKDDTLATTQGTMTREKANIETDPNNPYLALHFSLRSKAPQEEVDNIQLRSSEPVKGTRQAFLVFHGLQAFSFLSPELRAALGELLSIPTDLVSRHKEAALGQKYVMDFLLRDEQTMKE</sequence>